<evidence type="ECO:0000256" key="1">
    <source>
        <dbReference type="SAM" id="MobiDB-lite"/>
    </source>
</evidence>
<reference evidence="2" key="1">
    <citation type="submission" date="2021-01" db="EMBL/GenBank/DDBJ databases">
        <authorList>
            <person name="Corre E."/>
            <person name="Pelletier E."/>
            <person name="Niang G."/>
            <person name="Scheremetjew M."/>
            <person name="Finn R."/>
            <person name="Kale V."/>
            <person name="Holt S."/>
            <person name="Cochrane G."/>
            <person name="Meng A."/>
            <person name="Brown T."/>
            <person name="Cohen L."/>
        </authorList>
    </citation>
    <scope>NUCLEOTIDE SEQUENCE</scope>
</reference>
<dbReference type="EMBL" id="HBFQ01056336">
    <property type="protein sequence ID" value="CAD8865591.1"/>
    <property type="molecule type" value="Transcribed_RNA"/>
</dbReference>
<feature type="compositionally biased region" description="Basic residues" evidence="1">
    <location>
        <begin position="65"/>
        <end position="91"/>
    </location>
</feature>
<dbReference type="AlphaFoldDB" id="A0A7S1FG51"/>
<sequence>MGSKVMCTLHGKLRHADRMARKANGDWVCTGDDRCKGSDSVTLRPALTDERGASSLRVAASSKGGAKRHKLQVRQIYKKAKPQRSAPKRRSSVASGLGSSHGGSPSAQRGQSSTKDEKVTSSELGRVLPPVGSCLLHQDNIGNVQRRKRPPFPDGPVPPGMVVCCLHSRLRYEERMQKRGEQWVCKDSDRCKNADEVQCSVHHRWRSTRNMMRRGNAWSCLPDCQCK</sequence>
<organism evidence="2">
    <name type="scientific">Noctiluca scintillans</name>
    <name type="common">Sea sparkle</name>
    <name type="synonym">Red tide dinoflagellate</name>
    <dbReference type="NCBI Taxonomy" id="2966"/>
    <lineage>
        <taxon>Eukaryota</taxon>
        <taxon>Sar</taxon>
        <taxon>Alveolata</taxon>
        <taxon>Dinophyceae</taxon>
        <taxon>Noctilucales</taxon>
        <taxon>Noctilucaceae</taxon>
        <taxon>Noctiluca</taxon>
    </lineage>
</organism>
<name>A0A7S1FG51_NOCSC</name>
<feature type="region of interest" description="Disordered" evidence="1">
    <location>
        <begin position="46"/>
        <end position="123"/>
    </location>
</feature>
<feature type="compositionally biased region" description="Low complexity" evidence="1">
    <location>
        <begin position="92"/>
        <end position="106"/>
    </location>
</feature>
<gene>
    <name evidence="2" type="ORF">NSCI0253_LOCUS39946</name>
</gene>
<evidence type="ECO:0000313" key="2">
    <source>
        <dbReference type="EMBL" id="CAD8865591.1"/>
    </source>
</evidence>
<protein>
    <submittedName>
        <fullName evidence="2">Uncharacterized protein</fullName>
    </submittedName>
</protein>
<proteinExistence type="predicted"/>
<accession>A0A7S1FG51</accession>